<sequence>MGLLFTLLFLSHLFLLSPASVAELKHGRIVDTLRVPLVDVDRSSDVAEPSICIWFIGMDGWDFMPAHRSDGNIRRDRGAGRRSFNTGSDHIYKYTILCDC</sequence>
<feature type="signal peptide" evidence="1">
    <location>
        <begin position="1"/>
        <end position="22"/>
    </location>
</feature>
<evidence type="ECO:0008006" key="4">
    <source>
        <dbReference type="Google" id="ProtNLM"/>
    </source>
</evidence>
<reference evidence="2" key="1">
    <citation type="submission" date="2018-01" db="EMBL/GenBank/DDBJ databases">
        <authorList>
            <person name="Mao J.F."/>
        </authorList>
    </citation>
    <scope>NUCLEOTIDE SEQUENCE</scope>
    <source>
        <strain evidence="2">Huo1</strain>
        <tissue evidence="2">Leaf</tissue>
    </source>
</reference>
<organism evidence="2">
    <name type="scientific">Salvia splendens</name>
    <name type="common">Scarlet sage</name>
    <dbReference type="NCBI Taxonomy" id="180675"/>
    <lineage>
        <taxon>Eukaryota</taxon>
        <taxon>Viridiplantae</taxon>
        <taxon>Streptophyta</taxon>
        <taxon>Embryophyta</taxon>
        <taxon>Tracheophyta</taxon>
        <taxon>Spermatophyta</taxon>
        <taxon>Magnoliopsida</taxon>
        <taxon>eudicotyledons</taxon>
        <taxon>Gunneridae</taxon>
        <taxon>Pentapetalae</taxon>
        <taxon>asterids</taxon>
        <taxon>lamiids</taxon>
        <taxon>Lamiales</taxon>
        <taxon>Lamiaceae</taxon>
        <taxon>Nepetoideae</taxon>
        <taxon>Mentheae</taxon>
        <taxon>Salviinae</taxon>
        <taxon>Salvia</taxon>
        <taxon>Salvia subgen. Calosphace</taxon>
        <taxon>core Calosphace</taxon>
    </lineage>
</organism>
<evidence type="ECO:0000256" key="1">
    <source>
        <dbReference type="SAM" id="SignalP"/>
    </source>
</evidence>
<gene>
    <name evidence="2" type="ORF">SASPL_140936</name>
</gene>
<feature type="chain" id="PRO_5036442663" description="Secreted protein" evidence="1">
    <location>
        <begin position="23"/>
        <end position="100"/>
    </location>
</feature>
<dbReference type="EMBL" id="PNBA02000015">
    <property type="protein sequence ID" value="KAG6399455.1"/>
    <property type="molecule type" value="Genomic_DNA"/>
</dbReference>
<protein>
    <recommendedName>
        <fullName evidence="4">Secreted protein</fullName>
    </recommendedName>
</protein>
<comment type="caution">
    <text evidence="2">The sequence shown here is derived from an EMBL/GenBank/DDBJ whole genome shotgun (WGS) entry which is preliminary data.</text>
</comment>
<evidence type="ECO:0000313" key="3">
    <source>
        <dbReference type="Proteomes" id="UP000298416"/>
    </source>
</evidence>
<dbReference type="AlphaFoldDB" id="A0A8X8WRY6"/>
<reference evidence="2" key="2">
    <citation type="submission" date="2020-08" db="EMBL/GenBank/DDBJ databases">
        <title>Plant Genome Project.</title>
        <authorList>
            <person name="Zhang R.-G."/>
        </authorList>
    </citation>
    <scope>NUCLEOTIDE SEQUENCE</scope>
    <source>
        <strain evidence="2">Huo1</strain>
        <tissue evidence="2">Leaf</tissue>
    </source>
</reference>
<accession>A0A8X8WRY6</accession>
<keyword evidence="3" id="KW-1185">Reference proteome</keyword>
<proteinExistence type="predicted"/>
<keyword evidence="1" id="KW-0732">Signal</keyword>
<name>A0A8X8WRY6_SALSN</name>
<evidence type="ECO:0000313" key="2">
    <source>
        <dbReference type="EMBL" id="KAG6399455.1"/>
    </source>
</evidence>
<dbReference type="Proteomes" id="UP000298416">
    <property type="component" value="Unassembled WGS sequence"/>
</dbReference>